<dbReference type="PANTHER" id="PTHR41299:SF1">
    <property type="entry name" value="THIAMINE PYROPHOSPHOKINASE"/>
    <property type="match status" value="1"/>
</dbReference>
<dbReference type="PANTHER" id="PTHR41299">
    <property type="entry name" value="THIAMINE PYROPHOSPHOKINASE"/>
    <property type="match status" value="1"/>
</dbReference>
<gene>
    <name evidence="7" type="ORF">PAT3040_02454</name>
</gene>
<dbReference type="GO" id="GO:0009229">
    <property type="term" value="P:thiamine diphosphate biosynthetic process"/>
    <property type="evidence" value="ECO:0007669"/>
    <property type="project" value="InterPro"/>
</dbReference>
<keyword evidence="8" id="KW-1185">Reference proteome</keyword>
<organism evidence="7 8">
    <name type="scientific">Paenibacillus agaridevorans</name>
    <dbReference type="NCBI Taxonomy" id="171404"/>
    <lineage>
        <taxon>Bacteria</taxon>
        <taxon>Bacillati</taxon>
        <taxon>Bacillota</taxon>
        <taxon>Bacilli</taxon>
        <taxon>Bacillales</taxon>
        <taxon>Paenibacillaceae</taxon>
        <taxon>Paenibacillus</taxon>
    </lineage>
</organism>
<dbReference type="Proteomes" id="UP000245202">
    <property type="component" value="Unassembled WGS sequence"/>
</dbReference>
<dbReference type="InterPro" id="IPR006282">
    <property type="entry name" value="Thi_PPkinase"/>
</dbReference>
<dbReference type="GO" id="GO:0030975">
    <property type="term" value="F:thiamine binding"/>
    <property type="evidence" value="ECO:0007669"/>
    <property type="project" value="InterPro"/>
</dbReference>
<dbReference type="GO" id="GO:0016301">
    <property type="term" value="F:kinase activity"/>
    <property type="evidence" value="ECO:0007669"/>
    <property type="project" value="UniProtKB-KW"/>
</dbReference>
<dbReference type="InterPro" id="IPR007373">
    <property type="entry name" value="Thiamin_PyroPKinase_B1-bd"/>
</dbReference>
<evidence type="ECO:0000259" key="6">
    <source>
        <dbReference type="SMART" id="SM00983"/>
    </source>
</evidence>
<dbReference type="InterPro" id="IPR053149">
    <property type="entry name" value="TPK"/>
</dbReference>
<keyword evidence="3 7" id="KW-0418">Kinase</keyword>
<protein>
    <recommendedName>
        <fullName evidence="5">Thiamine diphosphokinase</fullName>
        <ecNumber evidence="5">2.7.6.2</ecNumber>
    </recommendedName>
</protein>
<evidence type="ECO:0000256" key="5">
    <source>
        <dbReference type="NCBIfam" id="TIGR01378"/>
    </source>
</evidence>
<proteinExistence type="predicted"/>
<dbReference type="GO" id="GO:0006772">
    <property type="term" value="P:thiamine metabolic process"/>
    <property type="evidence" value="ECO:0007669"/>
    <property type="project" value="UniProtKB-UniRule"/>
</dbReference>
<dbReference type="Pfam" id="PF04263">
    <property type="entry name" value="TPK_catalytic"/>
    <property type="match status" value="1"/>
</dbReference>
<dbReference type="EC" id="2.7.6.2" evidence="5"/>
<accession>A0A2R5EMK3</accession>
<keyword evidence="2" id="KW-0547">Nucleotide-binding</keyword>
<dbReference type="EMBL" id="BDQX01000116">
    <property type="protein sequence ID" value="GBG07890.1"/>
    <property type="molecule type" value="Genomic_DNA"/>
</dbReference>
<dbReference type="AlphaFoldDB" id="A0A2R5EMK3"/>
<keyword evidence="1" id="KW-0808">Transferase</keyword>
<dbReference type="SMART" id="SM00983">
    <property type="entry name" value="TPK_B1_binding"/>
    <property type="match status" value="1"/>
</dbReference>
<dbReference type="Gene3D" id="3.40.50.10240">
    <property type="entry name" value="Thiamin pyrophosphokinase, catalytic domain"/>
    <property type="match status" value="1"/>
</dbReference>
<evidence type="ECO:0000313" key="8">
    <source>
        <dbReference type="Proteomes" id="UP000245202"/>
    </source>
</evidence>
<evidence type="ECO:0000313" key="7">
    <source>
        <dbReference type="EMBL" id="GBG07890.1"/>
    </source>
</evidence>
<dbReference type="InterPro" id="IPR036759">
    <property type="entry name" value="TPK_catalytic_sf"/>
</dbReference>
<evidence type="ECO:0000256" key="1">
    <source>
        <dbReference type="ARBA" id="ARBA00022679"/>
    </source>
</evidence>
<dbReference type="NCBIfam" id="TIGR01378">
    <property type="entry name" value="thi_PPkinase"/>
    <property type="match status" value="1"/>
</dbReference>
<dbReference type="CDD" id="cd07995">
    <property type="entry name" value="TPK"/>
    <property type="match status" value="1"/>
</dbReference>
<evidence type="ECO:0000256" key="2">
    <source>
        <dbReference type="ARBA" id="ARBA00022741"/>
    </source>
</evidence>
<feature type="domain" description="Thiamin pyrophosphokinase thiamin-binding" evidence="6">
    <location>
        <begin position="141"/>
        <end position="215"/>
    </location>
</feature>
<name>A0A2R5EMK3_9BACL</name>
<dbReference type="InterPro" id="IPR036371">
    <property type="entry name" value="TPK_B1-bd_sf"/>
</dbReference>
<evidence type="ECO:0000256" key="4">
    <source>
        <dbReference type="ARBA" id="ARBA00022840"/>
    </source>
</evidence>
<sequence>MERMLNGMLDSYTIVITSGGSLGDWAIPYVREGKVLIGADSGALFLIEQGYRPDIAIGDFDSVTAEELERIKDNSRKTIQCDPIDKNFTDTEMAFRLALDMKPTNIVLLGALGTRFDHSLANVHLLALADENGVAASIADATNRISLISQDAYVDRLEHPQVSLLPLSHAVTGITLEGFQYPLGDATLTIGQSLGISNVLLQERGMIRLKQGRLLVIQSRD</sequence>
<dbReference type="SUPFAM" id="SSF63862">
    <property type="entry name" value="Thiamin pyrophosphokinase, substrate-binding domain"/>
    <property type="match status" value="1"/>
</dbReference>
<dbReference type="GO" id="GO:0005524">
    <property type="term" value="F:ATP binding"/>
    <property type="evidence" value="ECO:0007669"/>
    <property type="project" value="UniProtKB-KW"/>
</dbReference>
<reference evidence="7 8" key="1">
    <citation type="submission" date="2017-08" db="EMBL/GenBank/DDBJ databases">
        <title>Substantial Increase in Enzyme Production by Combined Drug-Resistance Mutations in Paenibacillus agaridevorans.</title>
        <authorList>
            <person name="Tanaka Y."/>
            <person name="Funane K."/>
            <person name="Hosaka T."/>
            <person name="Shiwa Y."/>
            <person name="Fujita N."/>
            <person name="Miyazaki T."/>
            <person name="Yoshikawa H."/>
            <person name="Murakami K."/>
            <person name="Kasahara K."/>
            <person name="Inaoka T."/>
            <person name="Hiraga Y."/>
            <person name="Ochi K."/>
        </authorList>
    </citation>
    <scope>NUCLEOTIDE SEQUENCE [LARGE SCALE GENOMIC DNA]</scope>
    <source>
        <strain evidence="7 8">T-3040</strain>
    </source>
</reference>
<dbReference type="SUPFAM" id="SSF63999">
    <property type="entry name" value="Thiamin pyrophosphokinase, catalytic domain"/>
    <property type="match status" value="1"/>
</dbReference>
<dbReference type="InterPro" id="IPR007371">
    <property type="entry name" value="TPK_catalytic"/>
</dbReference>
<dbReference type="Pfam" id="PF04265">
    <property type="entry name" value="TPK_B1_binding"/>
    <property type="match status" value="1"/>
</dbReference>
<keyword evidence="4" id="KW-0067">ATP-binding</keyword>
<evidence type="ECO:0000256" key="3">
    <source>
        <dbReference type="ARBA" id="ARBA00022777"/>
    </source>
</evidence>
<comment type="caution">
    <text evidence="7">The sequence shown here is derived from an EMBL/GenBank/DDBJ whole genome shotgun (WGS) entry which is preliminary data.</text>
</comment>
<dbReference type="GO" id="GO:0004788">
    <property type="term" value="F:thiamine diphosphokinase activity"/>
    <property type="evidence" value="ECO:0007669"/>
    <property type="project" value="UniProtKB-UniRule"/>
</dbReference>